<keyword evidence="3" id="KW-0812">Transmembrane</keyword>
<evidence type="ECO:0000256" key="5">
    <source>
        <dbReference type="ARBA" id="ARBA00023136"/>
    </source>
</evidence>
<proteinExistence type="inferred from homology"/>
<feature type="domain" description="Ancillary SecYEG translocon subunit/Cell division coordinator CpoB TPR" evidence="9">
    <location>
        <begin position="15"/>
        <end position="218"/>
    </location>
</feature>
<comment type="similarity">
    <text evidence="7">Belongs to the YfgM family.</text>
</comment>
<evidence type="ECO:0000256" key="3">
    <source>
        <dbReference type="ARBA" id="ARBA00022692"/>
    </source>
</evidence>
<dbReference type="Proteomes" id="UP000273643">
    <property type="component" value="Unassembled WGS sequence"/>
</dbReference>
<evidence type="ECO:0000313" key="11">
    <source>
        <dbReference type="Proteomes" id="UP000273643"/>
    </source>
</evidence>
<dbReference type="GO" id="GO:0005886">
    <property type="term" value="C:plasma membrane"/>
    <property type="evidence" value="ECO:0007669"/>
    <property type="project" value="UniProtKB-SubCell"/>
</dbReference>
<dbReference type="Pfam" id="PF09976">
    <property type="entry name" value="TPR_21"/>
    <property type="match status" value="1"/>
</dbReference>
<sequence>MSDHLTEEEQLEALKRWWKENGKWIVTAVVIAVGGYFGWNTYQDQQQAKAEAGSAIYSELLETLAVEEGSAVSEDDRARAGELVEQLKTEHANSAYGANAALIRARWAVDEGDLETAESELRWVLEQETAEAIQQLARLRLARVLSARGQLDDALATLEAGTPADSIAAEYAEARGDILSEQGDNDGAAQAYQSALDSLDAQQQNRVLLLQMKLDNVQPATADDTSGSEENAS</sequence>
<gene>
    <name evidence="10" type="ORF">EDC38_0426</name>
</gene>
<dbReference type="Gene3D" id="1.25.40.10">
    <property type="entry name" value="Tetratricopeptide repeat domain"/>
    <property type="match status" value="1"/>
</dbReference>
<accession>A0A3N1NXW2</accession>
<name>A0A3N1NXW2_9GAMM</name>
<keyword evidence="11" id="KW-1185">Reference proteome</keyword>
<evidence type="ECO:0000259" key="9">
    <source>
        <dbReference type="Pfam" id="PF09976"/>
    </source>
</evidence>
<dbReference type="InterPro" id="IPR011990">
    <property type="entry name" value="TPR-like_helical_dom_sf"/>
</dbReference>
<evidence type="ECO:0000313" key="10">
    <source>
        <dbReference type="EMBL" id="ROQ19837.1"/>
    </source>
</evidence>
<evidence type="ECO:0000256" key="1">
    <source>
        <dbReference type="ARBA" id="ARBA00004401"/>
    </source>
</evidence>
<evidence type="ECO:0000256" key="2">
    <source>
        <dbReference type="ARBA" id="ARBA00022475"/>
    </source>
</evidence>
<dbReference type="GO" id="GO:0044877">
    <property type="term" value="F:protein-containing complex binding"/>
    <property type="evidence" value="ECO:0007669"/>
    <property type="project" value="InterPro"/>
</dbReference>
<dbReference type="RefSeq" id="WP_024459865.1">
    <property type="nucleotide sequence ID" value="NZ_JBHYFO010000009.1"/>
</dbReference>
<evidence type="ECO:0000256" key="8">
    <source>
        <dbReference type="ARBA" id="ARBA00024235"/>
    </source>
</evidence>
<dbReference type="InterPro" id="IPR026039">
    <property type="entry name" value="YfgM"/>
</dbReference>
<dbReference type="PANTHER" id="PTHR38035">
    <property type="entry name" value="UPF0070 PROTEIN YFGM"/>
    <property type="match status" value="1"/>
</dbReference>
<dbReference type="PIRSF" id="PIRSF006170">
    <property type="entry name" value="YfgM"/>
    <property type="match status" value="1"/>
</dbReference>
<dbReference type="OrthoDB" id="9789675at2"/>
<evidence type="ECO:0000256" key="6">
    <source>
        <dbReference type="ARBA" id="ARBA00023186"/>
    </source>
</evidence>
<organism evidence="10 11">
    <name type="scientific">Marinimicrobium koreense</name>
    <dbReference type="NCBI Taxonomy" id="306545"/>
    <lineage>
        <taxon>Bacteria</taxon>
        <taxon>Pseudomonadati</taxon>
        <taxon>Pseudomonadota</taxon>
        <taxon>Gammaproteobacteria</taxon>
        <taxon>Cellvibrionales</taxon>
        <taxon>Cellvibrionaceae</taxon>
        <taxon>Marinimicrobium</taxon>
    </lineage>
</organism>
<evidence type="ECO:0000256" key="7">
    <source>
        <dbReference type="ARBA" id="ARBA00024197"/>
    </source>
</evidence>
<dbReference type="InterPro" id="IPR018704">
    <property type="entry name" value="SecYEG/CpoB_TPR"/>
</dbReference>
<evidence type="ECO:0000256" key="4">
    <source>
        <dbReference type="ARBA" id="ARBA00022989"/>
    </source>
</evidence>
<comment type="caution">
    <text evidence="10">The sequence shown here is derived from an EMBL/GenBank/DDBJ whole genome shotgun (WGS) entry which is preliminary data.</text>
</comment>
<keyword evidence="6" id="KW-0143">Chaperone</keyword>
<dbReference type="SUPFAM" id="SSF48452">
    <property type="entry name" value="TPR-like"/>
    <property type="match status" value="1"/>
</dbReference>
<keyword evidence="2" id="KW-1003">Cell membrane</keyword>
<reference evidence="10 11" key="1">
    <citation type="submission" date="2018-11" db="EMBL/GenBank/DDBJ databases">
        <title>Genomic Encyclopedia of Type Strains, Phase IV (KMG-IV): sequencing the most valuable type-strain genomes for metagenomic binning, comparative biology and taxonomic classification.</title>
        <authorList>
            <person name="Goeker M."/>
        </authorList>
    </citation>
    <scope>NUCLEOTIDE SEQUENCE [LARGE SCALE GENOMIC DNA]</scope>
    <source>
        <strain evidence="10 11">DSM 16974</strain>
    </source>
</reference>
<dbReference type="AlphaFoldDB" id="A0A3N1NXW2"/>
<dbReference type="PANTHER" id="PTHR38035:SF1">
    <property type="entry name" value="ANCILLARY SECYEG TRANSLOCON SUBUNIT"/>
    <property type="match status" value="1"/>
</dbReference>
<dbReference type="EMBL" id="RJUK01000001">
    <property type="protein sequence ID" value="ROQ19837.1"/>
    <property type="molecule type" value="Genomic_DNA"/>
</dbReference>
<keyword evidence="4" id="KW-1133">Transmembrane helix</keyword>
<keyword evidence="5" id="KW-0472">Membrane</keyword>
<protein>
    <recommendedName>
        <fullName evidence="8">Ancillary SecYEG translocon subunit</fullName>
    </recommendedName>
</protein>
<comment type="subcellular location">
    <subcellularLocation>
        <location evidence="1">Cell membrane</location>
        <topology evidence="1">Single-pass type II membrane protein</topology>
    </subcellularLocation>
</comment>